<dbReference type="AlphaFoldDB" id="A0AA39MUE6"/>
<proteinExistence type="predicted"/>
<feature type="region of interest" description="Disordered" evidence="1">
    <location>
        <begin position="307"/>
        <end position="331"/>
    </location>
</feature>
<protein>
    <submittedName>
        <fullName evidence="2">Uncharacterized protein</fullName>
    </submittedName>
</protein>
<comment type="caution">
    <text evidence="2">The sequence shown here is derived from an EMBL/GenBank/DDBJ whole genome shotgun (WGS) entry which is preliminary data.</text>
</comment>
<accession>A0AA39MUE6</accession>
<feature type="region of interest" description="Disordered" evidence="1">
    <location>
        <begin position="381"/>
        <end position="419"/>
    </location>
</feature>
<feature type="compositionally biased region" description="Basic and acidic residues" evidence="1">
    <location>
        <begin position="383"/>
        <end position="396"/>
    </location>
</feature>
<feature type="compositionally biased region" description="Polar residues" evidence="1">
    <location>
        <begin position="181"/>
        <end position="203"/>
    </location>
</feature>
<dbReference type="InterPro" id="IPR021109">
    <property type="entry name" value="Peptidase_aspartic_dom_sf"/>
</dbReference>
<sequence length="742" mass="82325">MSTSNQKMPRPMARDAPRFDGDKSENIRHFLSQMEDLFSDCSITDDAERKKQLVRYADADTEEEWKLLDEYDNGTFAKFKEAIVKNYPEAQDVESGTVNRLTCITQVVVEADDIALNTSGIYGVTEASPLEISSSARKDSSGLKIEVEEVKQQVASLLDHLDLNEKQSDARQKQLLEAFQQSKNTGMQQSRSRNSEGSTASANDTKKHVTEGLLKIVNDKIVMGDRNLVPREPAQKAPFERVIDYFAKKKSGQLFFEGIDSVAGVYQLSAPLSSEDNSVYANHVADPQDDIINKLRRDVQQLQQNSNLAPPQFSSSNGSAQQQPAGFLDGPMKARRNNKLKPMTVSLEKLEDHFKNKGKQKEQTITKKQVVKNHGLSDDEVEIIEKSGRDTSKETSKPISKPKTRVTVEEASDDEEGTYQQDLPYRNVKAISFKPLPVDSRPRTEDISKKVRDPLENDRIPAYKNILPIHKDGRAQEVASRVLEAPISINAKELLDLSPAVRKELAKLMAKKRIATKPVVQSAYGVGEDHLDSAPLPFSSENLNLDNEEWVKALKFDCDRGSLIVGDPYLQYLDTLEPGETLRPVIVGGASTSLRAIFPLINGTGHEECVVDGGSQIVSMAEHIATSLGIGWDPDITIHMQSANGSLVKTLGLAKNVPFLFQDIVVYLQVHVIDSPAYKVLLGRPFDVVTESLIKNNSDGGQVITITDPNTGRRCTIPTFTRGTTFRMTRPVEAEGFRSSKI</sequence>
<feature type="region of interest" description="Disordered" evidence="1">
    <location>
        <begin position="1"/>
        <end position="24"/>
    </location>
</feature>
<dbReference type="Gene3D" id="2.40.70.10">
    <property type="entry name" value="Acid Proteases"/>
    <property type="match status" value="1"/>
</dbReference>
<dbReference type="CDD" id="cd00303">
    <property type="entry name" value="retropepsin_like"/>
    <property type="match status" value="1"/>
</dbReference>
<feature type="region of interest" description="Disordered" evidence="1">
    <location>
        <begin position="181"/>
        <end position="205"/>
    </location>
</feature>
<evidence type="ECO:0000256" key="1">
    <source>
        <dbReference type="SAM" id="MobiDB-lite"/>
    </source>
</evidence>
<gene>
    <name evidence="2" type="ORF">EV420DRAFT_1648031</name>
</gene>
<dbReference type="EMBL" id="JAUEPS010000046">
    <property type="protein sequence ID" value="KAK0446598.1"/>
    <property type="molecule type" value="Genomic_DNA"/>
</dbReference>
<feature type="compositionally biased region" description="Polar residues" evidence="1">
    <location>
        <begin position="307"/>
        <end position="324"/>
    </location>
</feature>
<reference evidence="2" key="1">
    <citation type="submission" date="2023-06" db="EMBL/GenBank/DDBJ databases">
        <authorList>
            <consortium name="Lawrence Berkeley National Laboratory"/>
            <person name="Ahrendt S."/>
            <person name="Sahu N."/>
            <person name="Indic B."/>
            <person name="Wong-Bajracharya J."/>
            <person name="Merenyi Z."/>
            <person name="Ke H.-M."/>
            <person name="Monk M."/>
            <person name="Kocsube S."/>
            <person name="Drula E."/>
            <person name="Lipzen A."/>
            <person name="Balint B."/>
            <person name="Henrissat B."/>
            <person name="Andreopoulos B."/>
            <person name="Martin F.M."/>
            <person name="Harder C.B."/>
            <person name="Rigling D."/>
            <person name="Ford K.L."/>
            <person name="Foster G.D."/>
            <person name="Pangilinan J."/>
            <person name="Papanicolaou A."/>
            <person name="Barry K."/>
            <person name="LaButti K."/>
            <person name="Viragh M."/>
            <person name="Koriabine M."/>
            <person name="Yan M."/>
            <person name="Riley R."/>
            <person name="Champramary S."/>
            <person name="Plett K.L."/>
            <person name="Tsai I.J."/>
            <person name="Slot J."/>
            <person name="Sipos G."/>
            <person name="Plett J."/>
            <person name="Nagy L.G."/>
            <person name="Grigoriev I.V."/>
        </authorList>
    </citation>
    <scope>NUCLEOTIDE SEQUENCE</scope>
    <source>
        <strain evidence="2">CCBAS 213</strain>
    </source>
</reference>
<name>A0AA39MUE6_ARMTA</name>
<dbReference type="GeneID" id="85361656"/>
<evidence type="ECO:0000313" key="2">
    <source>
        <dbReference type="EMBL" id="KAK0446598.1"/>
    </source>
</evidence>
<evidence type="ECO:0000313" key="3">
    <source>
        <dbReference type="Proteomes" id="UP001175211"/>
    </source>
</evidence>
<keyword evidence="3" id="KW-1185">Reference proteome</keyword>
<organism evidence="2 3">
    <name type="scientific">Armillaria tabescens</name>
    <name type="common">Ringless honey mushroom</name>
    <name type="synonym">Agaricus tabescens</name>
    <dbReference type="NCBI Taxonomy" id="1929756"/>
    <lineage>
        <taxon>Eukaryota</taxon>
        <taxon>Fungi</taxon>
        <taxon>Dikarya</taxon>
        <taxon>Basidiomycota</taxon>
        <taxon>Agaricomycotina</taxon>
        <taxon>Agaricomycetes</taxon>
        <taxon>Agaricomycetidae</taxon>
        <taxon>Agaricales</taxon>
        <taxon>Marasmiineae</taxon>
        <taxon>Physalacriaceae</taxon>
        <taxon>Desarmillaria</taxon>
    </lineage>
</organism>
<dbReference type="Proteomes" id="UP001175211">
    <property type="component" value="Unassembled WGS sequence"/>
</dbReference>
<feature type="compositionally biased region" description="Basic and acidic residues" evidence="1">
    <location>
        <begin position="12"/>
        <end position="24"/>
    </location>
</feature>
<dbReference type="RefSeq" id="XP_060325947.1">
    <property type="nucleotide sequence ID" value="XM_060478108.1"/>
</dbReference>